<protein>
    <recommendedName>
        <fullName evidence="6">CARD domain-containing protein</fullName>
    </recommendedName>
</protein>
<dbReference type="PROSITE" id="PS50209">
    <property type="entry name" value="CARD"/>
    <property type="match status" value="1"/>
</dbReference>
<dbReference type="SUPFAM" id="SSF47986">
    <property type="entry name" value="DEATH domain"/>
    <property type="match status" value="1"/>
</dbReference>
<keyword evidence="2" id="KW-0963">Cytoplasm</keyword>
<evidence type="ECO:0000256" key="3">
    <source>
        <dbReference type="ARBA" id="ARBA00022588"/>
    </source>
</evidence>
<dbReference type="Ensembl" id="ENSSLUT00000020985.1">
    <property type="protein sequence ID" value="ENSSLUP00000020335.1"/>
    <property type="gene ID" value="ENSSLUG00000009407.1"/>
</dbReference>
<evidence type="ECO:0000256" key="1">
    <source>
        <dbReference type="ARBA" id="ARBA00004514"/>
    </source>
</evidence>
<dbReference type="PANTHER" id="PTHR46985:SF2">
    <property type="entry name" value="APOPTOSIS-ASSOCIATED SPECK-LIKE PROTEIN CONTAINING A CARD"/>
    <property type="match status" value="1"/>
</dbReference>
<proteinExistence type="predicted"/>
<sequence>LLMVQLIKSFIKKKNKQSMLFVDKHRVKLIQRVTNIAPILDGLLLYNVIDRESYDEIISIPDSQEKMRALYRGPLKGVQAKEIFYKILKENEPHLISDIDENVMEKVQVSKSLAI</sequence>
<dbReference type="GeneTree" id="ENSGT01020000230697"/>
<dbReference type="Pfam" id="PF00619">
    <property type="entry name" value="CARD"/>
    <property type="match status" value="1"/>
</dbReference>
<feature type="domain" description="CARD" evidence="6">
    <location>
        <begin position="14"/>
        <end position="103"/>
    </location>
</feature>
<dbReference type="InterPro" id="IPR011029">
    <property type="entry name" value="DEATH-like_dom_sf"/>
</dbReference>
<dbReference type="GO" id="GO:0005829">
    <property type="term" value="C:cytosol"/>
    <property type="evidence" value="ECO:0007669"/>
    <property type="project" value="UniProtKB-SubCell"/>
</dbReference>
<evidence type="ECO:0000313" key="7">
    <source>
        <dbReference type="Ensembl" id="ENSSLUP00000020335.1"/>
    </source>
</evidence>
<organism evidence="7 8">
    <name type="scientific">Sander lucioperca</name>
    <name type="common">Pike-perch</name>
    <name type="synonym">Perca lucioperca</name>
    <dbReference type="NCBI Taxonomy" id="283035"/>
    <lineage>
        <taxon>Eukaryota</taxon>
        <taxon>Metazoa</taxon>
        <taxon>Chordata</taxon>
        <taxon>Craniata</taxon>
        <taxon>Vertebrata</taxon>
        <taxon>Euteleostomi</taxon>
        <taxon>Actinopterygii</taxon>
        <taxon>Neopterygii</taxon>
        <taxon>Teleostei</taxon>
        <taxon>Neoteleostei</taxon>
        <taxon>Acanthomorphata</taxon>
        <taxon>Eupercaria</taxon>
        <taxon>Perciformes</taxon>
        <taxon>Percoidei</taxon>
        <taxon>Percidae</taxon>
        <taxon>Luciopercinae</taxon>
        <taxon>Sander</taxon>
    </lineage>
</organism>
<dbReference type="InterPro" id="IPR001315">
    <property type="entry name" value="CARD"/>
</dbReference>
<evidence type="ECO:0000256" key="4">
    <source>
        <dbReference type="ARBA" id="ARBA00022859"/>
    </source>
</evidence>
<dbReference type="PANTHER" id="PTHR46985">
    <property type="entry name" value="NACHT, LRR AND PYD DOMAINS-CONTAINING PROTEIN 1"/>
    <property type="match status" value="1"/>
</dbReference>
<dbReference type="GO" id="GO:0045087">
    <property type="term" value="P:innate immune response"/>
    <property type="evidence" value="ECO:0007669"/>
    <property type="project" value="UniProtKB-KW"/>
</dbReference>
<keyword evidence="4" id="KW-0391">Immunity</keyword>
<reference evidence="7" key="2">
    <citation type="submission" date="2025-09" db="UniProtKB">
        <authorList>
            <consortium name="Ensembl"/>
        </authorList>
    </citation>
    <scope>IDENTIFICATION</scope>
</reference>
<keyword evidence="3" id="KW-0399">Innate immunity</keyword>
<dbReference type="InterPro" id="IPR033516">
    <property type="entry name" value="CARD8/ASC/NALP1_CARD"/>
</dbReference>
<name>A0A8C9Y6V6_SANLU</name>
<evidence type="ECO:0000259" key="6">
    <source>
        <dbReference type="PROSITE" id="PS50209"/>
    </source>
</evidence>
<evidence type="ECO:0000256" key="2">
    <source>
        <dbReference type="ARBA" id="ARBA00022490"/>
    </source>
</evidence>
<evidence type="ECO:0000256" key="5">
    <source>
        <dbReference type="ARBA" id="ARBA00023198"/>
    </source>
</evidence>
<keyword evidence="5" id="KW-0395">Inflammatory response</keyword>
<dbReference type="InterPro" id="IPR051249">
    <property type="entry name" value="NLRP_Inflammasome"/>
</dbReference>
<comment type="subcellular location">
    <subcellularLocation>
        <location evidence="1">Cytoplasm</location>
        <location evidence="1">Cytosol</location>
    </subcellularLocation>
</comment>
<dbReference type="AlphaFoldDB" id="A0A8C9Y6V6"/>
<accession>A0A8C9Y6V6</accession>
<dbReference type="GO" id="GO:0042981">
    <property type="term" value="P:regulation of apoptotic process"/>
    <property type="evidence" value="ECO:0007669"/>
    <property type="project" value="InterPro"/>
</dbReference>
<dbReference type="CDD" id="cd08330">
    <property type="entry name" value="CARD_ASC_NALP1"/>
    <property type="match status" value="1"/>
</dbReference>
<dbReference type="Proteomes" id="UP000694568">
    <property type="component" value="Unplaced"/>
</dbReference>
<keyword evidence="8" id="KW-1185">Reference proteome</keyword>
<reference evidence="7" key="1">
    <citation type="submission" date="2025-08" db="UniProtKB">
        <authorList>
            <consortium name="Ensembl"/>
        </authorList>
    </citation>
    <scope>IDENTIFICATION</scope>
</reference>
<dbReference type="GO" id="GO:0006954">
    <property type="term" value="P:inflammatory response"/>
    <property type="evidence" value="ECO:0007669"/>
    <property type="project" value="UniProtKB-KW"/>
</dbReference>
<dbReference type="Gene3D" id="1.10.533.10">
    <property type="entry name" value="Death Domain, Fas"/>
    <property type="match status" value="1"/>
</dbReference>
<evidence type="ECO:0000313" key="8">
    <source>
        <dbReference type="Proteomes" id="UP000694568"/>
    </source>
</evidence>